<evidence type="ECO:0000256" key="3">
    <source>
        <dbReference type="ARBA" id="ARBA00022801"/>
    </source>
</evidence>
<name>A0A069QMN1_HOYLO</name>
<evidence type="ECO:0000313" key="8">
    <source>
        <dbReference type="EMBL" id="KDR51086.1"/>
    </source>
</evidence>
<evidence type="ECO:0000313" key="9">
    <source>
        <dbReference type="Proteomes" id="UP000027442"/>
    </source>
</evidence>
<dbReference type="eggNOG" id="COG1621">
    <property type="taxonomic scope" value="Bacteria"/>
</dbReference>
<evidence type="ECO:0000259" key="6">
    <source>
        <dbReference type="Pfam" id="PF00251"/>
    </source>
</evidence>
<comment type="similarity">
    <text evidence="1">Belongs to the glycosyl hydrolase 32 family.</text>
</comment>
<evidence type="ECO:0000256" key="2">
    <source>
        <dbReference type="ARBA" id="ARBA00012758"/>
    </source>
</evidence>
<dbReference type="SUPFAM" id="SSF49899">
    <property type="entry name" value="Concanavalin A-like lectins/glucanases"/>
    <property type="match status" value="1"/>
</dbReference>
<keyword evidence="5" id="KW-0732">Signal</keyword>
<dbReference type="Proteomes" id="UP000027442">
    <property type="component" value="Unassembled WGS sequence"/>
</dbReference>
<dbReference type="EMBL" id="JNGW01000123">
    <property type="protein sequence ID" value="KDR51086.1"/>
    <property type="molecule type" value="Genomic_DNA"/>
</dbReference>
<feature type="chain" id="PRO_5001668274" description="beta-fructofuranosidase" evidence="5">
    <location>
        <begin position="22"/>
        <end position="534"/>
    </location>
</feature>
<gene>
    <name evidence="8" type="ORF">HMPREF1991_02873</name>
</gene>
<dbReference type="CDD" id="cd08995">
    <property type="entry name" value="GH32_EcAec43-like"/>
    <property type="match status" value="1"/>
</dbReference>
<dbReference type="Gene3D" id="2.60.120.560">
    <property type="entry name" value="Exo-inulinase, domain 1"/>
    <property type="match status" value="1"/>
</dbReference>
<reference evidence="8 9" key="1">
    <citation type="submission" date="2013-08" db="EMBL/GenBank/DDBJ databases">
        <authorList>
            <person name="Weinstock G."/>
            <person name="Sodergren E."/>
            <person name="Wylie T."/>
            <person name="Fulton L."/>
            <person name="Fulton R."/>
            <person name="Fronick C."/>
            <person name="O'Laughlin M."/>
            <person name="Godfrey J."/>
            <person name="Miner T."/>
            <person name="Herter B."/>
            <person name="Appelbaum E."/>
            <person name="Cordes M."/>
            <person name="Lek S."/>
            <person name="Wollam A."/>
            <person name="Pepin K.H."/>
            <person name="Palsikar V.B."/>
            <person name="Mitreva M."/>
            <person name="Wilson R.K."/>
        </authorList>
    </citation>
    <scope>NUCLEOTIDE SEQUENCE [LARGE SCALE GENOMIC DNA]</scope>
    <source>
        <strain evidence="8 9">ATCC 15930</strain>
    </source>
</reference>
<dbReference type="Pfam" id="PF00251">
    <property type="entry name" value="Glyco_hydro_32N"/>
    <property type="match status" value="1"/>
</dbReference>
<dbReference type="GO" id="GO:0005975">
    <property type="term" value="P:carbohydrate metabolic process"/>
    <property type="evidence" value="ECO:0007669"/>
    <property type="project" value="InterPro"/>
</dbReference>
<dbReference type="InterPro" id="IPR032507">
    <property type="entry name" value="BT1760-like_C"/>
</dbReference>
<evidence type="ECO:0000256" key="4">
    <source>
        <dbReference type="ARBA" id="ARBA00023295"/>
    </source>
</evidence>
<dbReference type="InterPro" id="IPR013320">
    <property type="entry name" value="ConA-like_dom_sf"/>
</dbReference>
<evidence type="ECO:0000256" key="5">
    <source>
        <dbReference type="SAM" id="SignalP"/>
    </source>
</evidence>
<dbReference type="HOGENOM" id="CLU_042071_0_0_10"/>
<organism evidence="8 9">
    <name type="scientific">Hoylesella loescheii DSM 19665 = JCM 12249 = ATCC 15930</name>
    <dbReference type="NCBI Taxonomy" id="1122985"/>
    <lineage>
        <taxon>Bacteria</taxon>
        <taxon>Pseudomonadati</taxon>
        <taxon>Bacteroidota</taxon>
        <taxon>Bacteroidia</taxon>
        <taxon>Bacteroidales</taxon>
        <taxon>Prevotellaceae</taxon>
        <taxon>Hoylesella</taxon>
    </lineage>
</organism>
<dbReference type="InterPro" id="IPR013148">
    <property type="entry name" value="Glyco_hydro_32_N"/>
</dbReference>
<dbReference type="SUPFAM" id="SSF75005">
    <property type="entry name" value="Arabinanase/levansucrase/invertase"/>
    <property type="match status" value="1"/>
</dbReference>
<dbReference type="InterPro" id="IPR023296">
    <property type="entry name" value="Glyco_hydro_beta-prop_sf"/>
</dbReference>
<accession>A0A069QMN1</accession>
<feature type="domain" description="Glycosyl hydrolase family 32 N-terminal" evidence="6">
    <location>
        <begin position="73"/>
        <end position="354"/>
    </location>
</feature>
<sequence length="534" mass="59651">MNKTAYLIASLALLATPLASCESDAPAVEERDWQGTTTFFQTADDKKQDTYYKPFAGFVGDPMPFFDPVAKDFKVLYLQDYRPNPAATYHPIWAVSTKDAAHYTSLGELIPCGGAAEQDAALGTGSTIYDETQHTYYTFYTGNKHQPRQGDNAQVVMVATSPDFKTWTKSQTFVIRGNDYGYSANDFRDPYVYKAEDGSGYRMLVATYKDGKGVLAEFSSTDLKTWKHVGVFMTMMWDRFYECPDLFKMGDWWYLVYSEKHAAVRRVQYFKGRTINELKATTANDAGKWPDDHEGFLDSRGFYAGKTASDGTNRYIWGWCPTRPGNNNTDVGAYPHEPEWAGNLVAHRLIQHADGTLTLGEVPAINTQFGQNAAPKVMAQSAQGVTQDGANLKLQGEAWALFPRLGQVNRISFTVKTTANTDKFGISFVRGSDSEKWYTLVINPEGGDKRKVNFEEEGPKGKGFVEGIDGYVFARPSDNTYNVTIYTDNSVLVMYVNDVCCYTNRIYNMAKNCWSINSYGGEVSVSNLSVSTTK</sequence>
<feature type="domain" description="BT1760-like C-terminal" evidence="7">
    <location>
        <begin position="355"/>
        <end position="530"/>
    </location>
</feature>
<dbReference type="Pfam" id="PF16346">
    <property type="entry name" value="GH32_BT1760-like_C"/>
    <property type="match status" value="1"/>
</dbReference>
<dbReference type="Gene3D" id="2.115.10.20">
    <property type="entry name" value="Glycosyl hydrolase domain, family 43"/>
    <property type="match status" value="1"/>
</dbReference>
<dbReference type="InterPro" id="IPR001362">
    <property type="entry name" value="Glyco_hydro_32"/>
</dbReference>
<proteinExistence type="inferred from homology"/>
<dbReference type="AlphaFoldDB" id="A0A069QMN1"/>
<comment type="caution">
    <text evidence="8">The sequence shown here is derived from an EMBL/GenBank/DDBJ whole genome shotgun (WGS) entry which is preliminary data.</text>
</comment>
<keyword evidence="9" id="KW-1185">Reference proteome</keyword>
<evidence type="ECO:0000256" key="1">
    <source>
        <dbReference type="ARBA" id="ARBA00009902"/>
    </source>
</evidence>
<dbReference type="PANTHER" id="PTHR43101:SF1">
    <property type="entry name" value="BETA-FRUCTOSIDASE"/>
    <property type="match status" value="1"/>
</dbReference>
<dbReference type="PATRIC" id="fig|1122985.7.peg.2970"/>
<dbReference type="SMART" id="SM00640">
    <property type="entry name" value="Glyco_32"/>
    <property type="match status" value="1"/>
</dbReference>
<keyword evidence="3 8" id="KW-0378">Hydrolase</keyword>
<keyword evidence="4" id="KW-0326">Glycosidase</keyword>
<protein>
    <recommendedName>
        <fullName evidence="2">beta-fructofuranosidase</fullName>
        <ecNumber evidence="2">3.2.1.26</ecNumber>
    </recommendedName>
</protein>
<feature type="signal peptide" evidence="5">
    <location>
        <begin position="1"/>
        <end position="21"/>
    </location>
</feature>
<dbReference type="GO" id="GO:0004564">
    <property type="term" value="F:beta-fructofuranosidase activity"/>
    <property type="evidence" value="ECO:0007669"/>
    <property type="project" value="UniProtKB-EC"/>
</dbReference>
<dbReference type="EC" id="3.2.1.26" evidence="2"/>
<dbReference type="PANTHER" id="PTHR43101">
    <property type="entry name" value="BETA-FRUCTOSIDASE"/>
    <property type="match status" value="1"/>
</dbReference>
<evidence type="ECO:0000259" key="7">
    <source>
        <dbReference type="Pfam" id="PF16346"/>
    </source>
</evidence>
<dbReference type="RefSeq" id="WP_018967156.1">
    <property type="nucleotide sequence ID" value="NZ_KB899213.1"/>
</dbReference>
<dbReference type="InterPro" id="IPR051214">
    <property type="entry name" value="GH32_Enzymes"/>
</dbReference>